<dbReference type="PROSITE" id="PS51873">
    <property type="entry name" value="TRIAD"/>
    <property type="match status" value="1"/>
</dbReference>
<dbReference type="UniPathway" id="UPA00143"/>
<dbReference type="SMART" id="SM00647">
    <property type="entry name" value="IBR"/>
    <property type="match status" value="2"/>
</dbReference>
<name>A0A7N0ZTK2_KALFE</name>
<evidence type="ECO:0000256" key="2">
    <source>
        <dbReference type="ARBA" id="ARBA00001947"/>
    </source>
</evidence>
<dbReference type="CDD" id="cd16628">
    <property type="entry name" value="RING-HC_RBR_RNF14"/>
    <property type="match status" value="1"/>
</dbReference>
<dbReference type="InterPro" id="IPR017907">
    <property type="entry name" value="Znf_RING_CS"/>
</dbReference>
<dbReference type="EnsemblPlants" id="Kaladp0033s0174.1.v1.1">
    <property type="protein sequence ID" value="Kaladp0033s0174.1.v1.1.CDS.1"/>
    <property type="gene ID" value="Kaladp0033s0174.v1.1"/>
</dbReference>
<evidence type="ECO:0000259" key="13">
    <source>
        <dbReference type="PROSITE" id="PS50089"/>
    </source>
</evidence>
<dbReference type="SUPFAM" id="SSF57850">
    <property type="entry name" value="RING/U-box"/>
    <property type="match status" value="3"/>
</dbReference>
<dbReference type="Proteomes" id="UP000594263">
    <property type="component" value="Unplaced"/>
</dbReference>
<dbReference type="PROSITE" id="PS50089">
    <property type="entry name" value="ZF_RING_2"/>
    <property type="match status" value="1"/>
</dbReference>
<dbReference type="OMA" id="RCYGRRT"/>
<dbReference type="PANTHER" id="PTHR11685">
    <property type="entry name" value="RBR FAMILY RING FINGER AND IBR DOMAIN-CONTAINING"/>
    <property type="match status" value="1"/>
</dbReference>
<comment type="cofactor">
    <cofactor evidence="2">
        <name>Zn(2+)</name>
        <dbReference type="ChEBI" id="CHEBI:29105"/>
    </cofactor>
</comment>
<dbReference type="CDD" id="cd22584">
    <property type="entry name" value="Rcat_RBR_unk"/>
    <property type="match status" value="1"/>
</dbReference>
<dbReference type="EC" id="2.3.2.31" evidence="5"/>
<evidence type="ECO:0000313" key="16">
    <source>
        <dbReference type="Proteomes" id="UP000594263"/>
    </source>
</evidence>
<dbReference type="CDD" id="cd22582">
    <property type="entry name" value="BRcat_RBR_unk"/>
    <property type="match status" value="1"/>
</dbReference>
<dbReference type="InterPro" id="IPR031128">
    <property type="entry name" value="RNF14_RING-HC_Zfn"/>
</dbReference>
<evidence type="ECO:0000256" key="8">
    <source>
        <dbReference type="ARBA" id="ARBA00022737"/>
    </source>
</evidence>
<reference evidence="15" key="1">
    <citation type="submission" date="2021-01" db="UniProtKB">
        <authorList>
            <consortium name="EnsemblPlants"/>
        </authorList>
    </citation>
    <scope>IDENTIFICATION</scope>
</reference>
<dbReference type="GO" id="GO:0061630">
    <property type="term" value="F:ubiquitin protein ligase activity"/>
    <property type="evidence" value="ECO:0007669"/>
    <property type="project" value="UniProtKB-EC"/>
</dbReference>
<sequence>MAAKVDVIDLEGEAIAPSFTASGRTRTDSIPVEQYDEQRSLQRAILASLLKNNSSGSGSAPPPSIIDLTEHVSNDDGDGDDVELVFVKFNQSNSQRRPRKRRSMAEIGPSSAAQPPFTCEICFDPKPLTESFSVGGCGHVYCKECMSGYVAAKLQDSVVTQIGCPHTACRRGILEPHYCREILPPEVFERWGNVLCESVIASSEKFYCPFNDCSALLINDDGNGGTSAAITQSECPHCNRLFCAQCKTAWHLGLECSEFKKLNDDEKGVEDIMLLNLAKDNKWKRCPKCKMFVEKSQGCMYMRCRCGFAFCYNCGAASVGTAHICSKCGH</sequence>
<proteinExistence type="inferred from homology"/>
<dbReference type="AlphaFoldDB" id="A0A7N0ZTK2"/>
<feature type="domain" description="RING-type" evidence="13">
    <location>
        <begin position="119"/>
        <end position="165"/>
    </location>
</feature>
<keyword evidence="7" id="KW-0479">Metal-binding</keyword>
<dbReference type="FunFam" id="1.20.120.1750:FF:000018">
    <property type="entry name" value="RBR-type E3 ubiquitin transferase"/>
    <property type="match status" value="1"/>
</dbReference>
<evidence type="ECO:0000256" key="11">
    <source>
        <dbReference type="ARBA" id="ARBA00022833"/>
    </source>
</evidence>
<evidence type="ECO:0000256" key="3">
    <source>
        <dbReference type="ARBA" id="ARBA00003976"/>
    </source>
</evidence>
<keyword evidence="10" id="KW-0833">Ubl conjugation pathway</keyword>
<dbReference type="GO" id="GO:0008270">
    <property type="term" value="F:zinc ion binding"/>
    <property type="evidence" value="ECO:0007669"/>
    <property type="project" value="UniProtKB-KW"/>
</dbReference>
<dbReference type="PROSITE" id="PS00518">
    <property type="entry name" value="ZF_RING_1"/>
    <property type="match status" value="1"/>
</dbReference>
<keyword evidence="9 12" id="KW-0863">Zinc-finger</keyword>
<keyword evidence="8" id="KW-0677">Repeat</keyword>
<evidence type="ECO:0000256" key="6">
    <source>
        <dbReference type="ARBA" id="ARBA00022679"/>
    </source>
</evidence>
<accession>A0A7N0ZTK2</accession>
<dbReference type="FunFam" id="3.30.40.10:FF:000230">
    <property type="entry name" value="RBR-type E3 ubiquitin transferase"/>
    <property type="match status" value="1"/>
</dbReference>
<evidence type="ECO:0000256" key="7">
    <source>
        <dbReference type="ARBA" id="ARBA00022723"/>
    </source>
</evidence>
<organism evidence="15 16">
    <name type="scientific">Kalanchoe fedtschenkoi</name>
    <name type="common">Lavender scallops</name>
    <name type="synonym">South American air plant</name>
    <dbReference type="NCBI Taxonomy" id="63787"/>
    <lineage>
        <taxon>Eukaryota</taxon>
        <taxon>Viridiplantae</taxon>
        <taxon>Streptophyta</taxon>
        <taxon>Embryophyta</taxon>
        <taxon>Tracheophyta</taxon>
        <taxon>Spermatophyta</taxon>
        <taxon>Magnoliopsida</taxon>
        <taxon>eudicotyledons</taxon>
        <taxon>Gunneridae</taxon>
        <taxon>Pentapetalae</taxon>
        <taxon>Saxifragales</taxon>
        <taxon>Crassulaceae</taxon>
        <taxon>Kalanchoe</taxon>
    </lineage>
</organism>
<dbReference type="Gramene" id="Kaladp0033s0174.1.v1.1">
    <property type="protein sequence ID" value="Kaladp0033s0174.1.v1.1.CDS.1"/>
    <property type="gene ID" value="Kaladp0033s0174.v1.1"/>
</dbReference>
<keyword evidence="6" id="KW-0808">Transferase</keyword>
<dbReference type="InterPro" id="IPR031127">
    <property type="entry name" value="E3_UB_ligase_RBR"/>
</dbReference>
<dbReference type="SMART" id="SM00184">
    <property type="entry name" value="RING"/>
    <property type="match status" value="2"/>
</dbReference>
<dbReference type="GO" id="GO:0016567">
    <property type="term" value="P:protein ubiquitination"/>
    <property type="evidence" value="ECO:0007669"/>
    <property type="project" value="UniProtKB-UniPathway"/>
</dbReference>
<dbReference type="Gene3D" id="3.30.40.10">
    <property type="entry name" value="Zinc/RING finger domain, C3HC4 (zinc finger)"/>
    <property type="match status" value="1"/>
</dbReference>
<keyword evidence="11" id="KW-0862">Zinc</keyword>
<dbReference type="InterPro" id="IPR001841">
    <property type="entry name" value="Znf_RING"/>
</dbReference>
<dbReference type="InterPro" id="IPR002867">
    <property type="entry name" value="IBR_dom"/>
</dbReference>
<evidence type="ECO:0000256" key="1">
    <source>
        <dbReference type="ARBA" id="ARBA00001798"/>
    </source>
</evidence>
<evidence type="ECO:0000256" key="10">
    <source>
        <dbReference type="ARBA" id="ARBA00022786"/>
    </source>
</evidence>
<keyword evidence="16" id="KW-1185">Reference proteome</keyword>
<evidence type="ECO:0000256" key="9">
    <source>
        <dbReference type="ARBA" id="ARBA00022771"/>
    </source>
</evidence>
<evidence type="ECO:0000256" key="12">
    <source>
        <dbReference type="PROSITE-ProRule" id="PRU00175"/>
    </source>
</evidence>
<protein>
    <recommendedName>
        <fullName evidence="5">RBR-type E3 ubiquitin transferase</fullName>
        <ecNumber evidence="5">2.3.2.31</ecNumber>
    </recommendedName>
</protein>
<comment type="similarity">
    <text evidence="4">Belongs to the RBR family. Ariadne subfamily.</text>
</comment>
<dbReference type="Gene3D" id="2.20.25.20">
    <property type="match status" value="1"/>
</dbReference>
<dbReference type="Gene3D" id="1.20.120.1750">
    <property type="match status" value="1"/>
</dbReference>
<comment type="function">
    <text evidence="3">Might act as an E3 ubiquitin-protein ligase, or as part of E3 complex, which accepts ubiquitin from specific E2 ubiquitin-conjugating enzymes and then transfers it to substrates.</text>
</comment>
<comment type="catalytic activity">
    <reaction evidence="1">
        <text>[E2 ubiquitin-conjugating enzyme]-S-ubiquitinyl-L-cysteine + [acceptor protein]-L-lysine = [E2 ubiquitin-conjugating enzyme]-L-cysteine + [acceptor protein]-N(6)-ubiquitinyl-L-lysine.</text>
        <dbReference type="EC" id="2.3.2.31"/>
    </reaction>
</comment>
<dbReference type="InterPro" id="IPR044066">
    <property type="entry name" value="TRIAD_supradom"/>
</dbReference>
<evidence type="ECO:0000256" key="5">
    <source>
        <dbReference type="ARBA" id="ARBA00012251"/>
    </source>
</evidence>
<feature type="domain" description="RING-type" evidence="14">
    <location>
        <begin position="115"/>
        <end position="330"/>
    </location>
</feature>
<evidence type="ECO:0000313" key="15">
    <source>
        <dbReference type="EnsemblPlants" id="Kaladp0033s0174.1.v1.1.CDS.1"/>
    </source>
</evidence>
<evidence type="ECO:0000259" key="14">
    <source>
        <dbReference type="PROSITE" id="PS51873"/>
    </source>
</evidence>
<dbReference type="InterPro" id="IPR013083">
    <property type="entry name" value="Znf_RING/FYVE/PHD"/>
</dbReference>
<dbReference type="Pfam" id="PF01485">
    <property type="entry name" value="IBR"/>
    <property type="match status" value="2"/>
</dbReference>
<evidence type="ECO:0000256" key="4">
    <source>
        <dbReference type="ARBA" id="ARBA00005884"/>
    </source>
</evidence>